<gene>
    <name evidence="7" type="primary">LOC108565189</name>
</gene>
<dbReference type="SUPFAM" id="SSF47895">
    <property type="entry name" value="Transducin (alpha subunit), insertion domain"/>
    <property type="match status" value="1"/>
</dbReference>
<evidence type="ECO:0000313" key="6">
    <source>
        <dbReference type="Proteomes" id="UP000695000"/>
    </source>
</evidence>
<dbReference type="PROSITE" id="PS51882">
    <property type="entry name" value="G_ALPHA"/>
    <property type="match status" value="1"/>
</dbReference>
<dbReference type="PANTHER" id="PTHR10218:SF360">
    <property type="entry name" value="GUANINE NUCLEOTIDE-BINDING PROTEIN SUBUNIT ALPHA HOMOLOG"/>
    <property type="match status" value="1"/>
</dbReference>
<dbReference type="InterPro" id="IPR001019">
    <property type="entry name" value="Gprotein_alpha_su"/>
</dbReference>
<organism evidence="6 7">
    <name type="scientific">Nicrophorus vespilloides</name>
    <name type="common">Boreal carrion beetle</name>
    <dbReference type="NCBI Taxonomy" id="110193"/>
    <lineage>
        <taxon>Eukaryota</taxon>
        <taxon>Metazoa</taxon>
        <taxon>Ecdysozoa</taxon>
        <taxon>Arthropoda</taxon>
        <taxon>Hexapoda</taxon>
        <taxon>Insecta</taxon>
        <taxon>Pterygota</taxon>
        <taxon>Neoptera</taxon>
        <taxon>Endopterygota</taxon>
        <taxon>Coleoptera</taxon>
        <taxon>Polyphaga</taxon>
        <taxon>Staphyliniformia</taxon>
        <taxon>Silphidae</taxon>
        <taxon>Nicrophorinae</taxon>
        <taxon>Nicrophorus</taxon>
    </lineage>
</organism>
<dbReference type="Gene3D" id="3.40.50.300">
    <property type="entry name" value="P-loop containing nucleotide triphosphate hydrolases"/>
    <property type="match status" value="2"/>
</dbReference>
<dbReference type="GeneID" id="108565189"/>
<dbReference type="Proteomes" id="UP000695000">
    <property type="component" value="Unplaced"/>
</dbReference>
<dbReference type="InterPro" id="IPR011025">
    <property type="entry name" value="GproteinA_insert"/>
</dbReference>
<evidence type="ECO:0000256" key="4">
    <source>
        <dbReference type="ARBA" id="ARBA00023134"/>
    </source>
</evidence>
<dbReference type="PRINTS" id="PR00440">
    <property type="entry name" value="GPROTEINA12"/>
</dbReference>
<evidence type="ECO:0000256" key="1">
    <source>
        <dbReference type="ARBA" id="ARBA00022723"/>
    </source>
</evidence>
<proteinExistence type="predicted"/>
<dbReference type="CDD" id="cd00066">
    <property type="entry name" value="G-alpha"/>
    <property type="match status" value="1"/>
</dbReference>
<name>A0ABM1MZJ1_NICVS</name>
<accession>A0ABM1MZJ1</accession>
<sequence length="346" mass="40716">MFWMREYCCLYESKSCFDVHEQKHKSAKIDRLLRIERKEQKNQIKILLLGAGDSGKSTFLKQMKIIHNIHFEDKEIREYRRIIYENVVRGMQTLVDACVKLKIRLEDNYNYINGQNLIQTECKDMEMQQFRSVAPLLNCLWKDSGIKLAFTRRREFQLADSVEYYLNDLARISKYSYLPNSKDILLCRKTTKGVSEVKININNIPFVFVDIGGQRAQRQFDQILMEDRKTNRLEESIQIYDTIINNNIFSNMLKILFLNKHDLLVKKIADTTTNISWYYPKYTGDPHSVKEVEVFIAALFSAVKRDPSKKVFQHFTSTVDTENMTHVFSSIKGSILNKNVQNFTIL</sequence>
<dbReference type="Pfam" id="PF00503">
    <property type="entry name" value="G-alpha"/>
    <property type="match status" value="2"/>
</dbReference>
<dbReference type="SMART" id="SM00275">
    <property type="entry name" value="G_alpha"/>
    <property type="match status" value="1"/>
</dbReference>
<dbReference type="SUPFAM" id="SSF52540">
    <property type="entry name" value="P-loop containing nucleoside triphosphate hydrolases"/>
    <property type="match status" value="1"/>
</dbReference>
<keyword evidence="2" id="KW-0547">Nucleotide-binding</keyword>
<dbReference type="PRINTS" id="PR00318">
    <property type="entry name" value="GPROTEINA"/>
</dbReference>
<evidence type="ECO:0000313" key="7">
    <source>
        <dbReference type="RefSeq" id="XP_017779991.1"/>
    </source>
</evidence>
<dbReference type="InterPro" id="IPR027417">
    <property type="entry name" value="P-loop_NTPase"/>
</dbReference>
<protein>
    <submittedName>
        <fullName evidence="7">Guanine nucleotide-binding protein subunit alpha homolog</fullName>
    </submittedName>
</protein>
<keyword evidence="6" id="KW-1185">Reference proteome</keyword>
<reference evidence="7" key="1">
    <citation type="submission" date="2025-08" db="UniProtKB">
        <authorList>
            <consortium name="RefSeq"/>
        </authorList>
    </citation>
    <scope>IDENTIFICATION</scope>
    <source>
        <tissue evidence="7">Whole Larva</tissue>
    </source>
</reference>
<keyword evidence="5" id="KW-0807">Transducer</keyword>
<evidence type="ECO:0000256" key="3">
    <source>
        <dbReference type="ARBA" id="ARBA00022842"/>
    </source>
</evidence>
<dbReference type="PANTHER" id="PTHR10218">
    <property type="entry name" value="GTP-BINDING PROTEIN ALPHA SUBUNIT"/>
    <property type="match status" value="1"/>
</dbReference>
<evidence type="ECO:0000256" key="2">
    <source>
        <dbReference type="ARBA" id="ARBA00022741"/>
    </source>
</evidence>
<keyword evidence="1" id="KW-0479">Metal-binding</keyword>
<keyword evidence="4" id="KW-0342">GTP-binding</keyword>
<dbReference type="InterPro" id="IPR000469">
    <property type="entry name" value="Gprotein_alpha_12/13"/>
</dbReference>
<dbReference type="RefSeq" id="XP_017779991.1">
    <property type="nucleotide sequence ID" value="XM_017924502.1"/>
</dbReference>
<evidence type="ECO:0000256" key="5">
    <source>
        <dbReference type="ARBA" id="ARBA00023224"/>
    </source>
</evidence>
<keyword evidence="3" id="KW-0460">Magnesium</keyword>
<dbReference type="Gene3D" id="1.10.400.10">
    <property type="entry name" value="GI Alpha 1, domain 2-like"/>
    <property type="match status" value="1"/>
</dbReference>